<feature type="non-terminal residue" evidence="7">
    <location>
        <position position="1"/>
    </location>
</feature>
<keyword evidence="4 6" id="KW-1133">Transmembrane helix</keyword>
<dbReference type="AlphaFoldDB" id="F3FVB7"/>
<dbReference type="PROSITE" id="PS00154">
    <property type="entry name" value="ATPASE_E1_E2"/>
    <property type="match status" value="1"/>
</dbReference>
<keyword evidence="5 6" id="KW-0472">Membrane</keyword>
<dbReference type="PANTHER" id="PTHR48085">
    <property type="entry name" value="CADMIUM/ZINC-TRANSPORTING ATPASE HMA2-RELATED"/>
    <property type="match status" value="1"/>
</dbReference>
<evidence type="ECO:0000256" key="3">
    <source>
        <dbReference type="ARBA" id="ARBA00022692"/>
    </source>
</evidence>
<comment type="similarity">
    <text evidence="2">Belongs to the cation transport ATPase (P-type) (TC 3.A.3) family. Type IB subfamily.</text>
</comment>
<evidence type="ECO:0000256" key="1">
    <source>
        <dbReference type="ARBA" id="ARBA00004370"/>
    </source>
</evidence>
<sequence>AINLDGLLRIEVTRIGDQSTLGKVIALMQSAERSKPPITRLLERYAGSYMVLVLLIAALTWFITQDAQAMLAVLVAACPCALVLSAPATAIAGIAVAARHGILIRSSAFLEELADLNSLVVDKTGTLTYGRLRLQSV</sequence>
<gene>
    <name evidence="7" type="ORF">PSYJA_36629</name>
</gene>
<keyword evidence="3 6" id="KW-0812">Transmembrane</keyword>
<dbReference type="InterPro" id="IPR051014">
    <property type="entry name" value="Cation_Transport_ATPase_IB"/>
</dbReference>
<feature type="non-terminal residue" evidence="7">
    <location>
        <position position="137"/>
    </location>
</feature>
<evidence type="ECO:0000256" key="2">
    <source>
        <dbReference type="ARBA" id="ARBA00006024"/>
    </source>
</evidence>
<dbReference type="SUPFAM" id="SSF81665">
    <property type="entry name" value="Calcium ATPase, transmembrane domain M"/>
    <property type="match status" value="1"/>
</dbReference>
<dbReference type="Proteomes" id="UP000004471">
    <property type="component" value="Unassembled WGS sequence"/>
</dbReference>
<evidence type="ECO:0000256" key="5">
    <source>
        <dbReference type="ARBA" id="ARBA00023136"/>
    </source>
</evidence>
<name>F3FVB7_PSESX</name>
<organism evidence="7 8">
    <name type="scientific">Pseudomonas syringae pv. japonica str. M301072</name>
    <dbReference type="NCBI Taxonomy" id="629262"/>
    <lineage>
        <taxon>Bacteria</taxon>
        <taxon>Pseudomonadati</taxon>
        <taxon>Pseudomonadota</taxon>
        <taxon>Gammaproteobacteria</taxon>
        <taxon>Pseudomonadales</taxon>
        <taxon>Pseudomonadaceae</taxon>
        <taxon>Pseudomonas</taxon>
        <taxon>Pseudomonas syringae</taxon>
    </lineage>
</organism>
<proteinExistence type="inferred from homology"/>
<evidence type="ECO:0000256" key="6">
    <source>
        <dbReference type="SAM" id="Phobius"/>
    </source>
</evidence>
<dbReference type="EMBL" id="AEAH01002260">
    <property type="protein sequence ID" value="EGH34159.1"/>
    <property type="molecule type" value="Genomic_DNA"/>
</dbReference>
<comment type="subcellular location">
    <subcellularLocation>
        <location evidence="1">Membrane</location>
    </subcellularLocation>
</comment>
<evidence type="ECO:0000313" key="7">
    <source>
        <dbReference type="EMBL" id="EGH34159.1"/>
    </source>
</evidence>
<evidence type="ECO:0000256" key="4">
    <source>
        <dbReference type="ARBA" id="ARBA00022989"/>
    </source>
</evidence>
<dbReference type="GO" id="GO:0015086">
    <property type="term" value="F:cadmium ion transmembrane transporter activity"/>
    <property type="evidence" value="ECO:0007669"/>
    <property type="project" value="TreeGrafter"/>
</dbReference>
<dbReference type="GO" id="GO:0016020">
    <property type="term" value="C:membrane"/>
    <property type="evidence" value="ECO:0007669"/>
    <property type="project" value="UniProtKB-SubCell"/>
</dbReference>
<accession>F3FVB7</accession>
<feature type="transmembrane region" description="Helical" evidence="6">
    <location>
        <begin position="45"/>
        <end position="63"/>
    </location>
</feature>
<reference evidence="7 8" key="1">
    <citation type="journal article" date="2011" name="PLoS Pathog.">
        <title>Dynamic evolution of pathogenicity revealed by sequencing and comparative genomics of 19 Pseudomonas syringae isolates.</title>
        <authorList>
            <person name="Baltrus D.A."/>
            <person name="Nishimura M.T."/>
            <person name="Romanchuk A."/>
            <person name="Chang J.H."/>
            <person name="Mukhtar M.S."/>
            <person name="Cherkis K."/>
            <person name="Roach J."/>
            <person name="Grant S.R."/>
            <person name="Jones C.D."/>
            <person name="Dangl J.L."/>
        </authorList>
    </citation>
    <scope>NUCLEOTIDE SEQUENCE [LARGE SCALE GENOMIC DNA]</scope>
    <source>
        <strain evidence="8">M301072PT</strain>
    </source>
</reference>
<dbReference type="Gene3D" id="1.20.1110.10">
    <property type="entry name" value="Calcium-transporting ATPase, transmembrane domain"/>
    <property type="match status" value="1"/>
</dbReference>
<dbReference type="InterPro" id="IPR018303">
    <property type="entry name" value="ATPase_P-typ_P_site"/>
</dbReference>
<protein>
    <submittedName>
        <fullName evidence="7">Cadmium-translocating P-type ATPase</fullName>
    </submittedName>
</protein>
<comment type="caution">
    <text evidence="7">The sequence shown here is derived from an EMBL/GenBank/DDBJ whole genome shotgun (WGS) entry which is preliminary data.</text>
</comment>
<evidence type="ECO:0000313" key="8">
    <source>
        <dbReference type="Proteomes" id="UP000004471"/>
    </source>
</evidence>
<dbReference type="InterPro" id="IPR023298">
    <property type="entry name" value="ATPase_P-typ_TM_dom_sf"/>
</dbReference>
<feature type="transmembrane region" description="Helical" evidence="6">
    <location>
        <begin position="69"/>
        <end position="97"/>
    </location>
</feature>
<dbReference type="PANTHER" id="PTHR48085:SF5">
    <property type="entry name" value="CADMIUM_ZINC-TRANSPORTING ATPASE HMA4-RELATED"/>
    <property type="match status" value="1"/>
</dbReference>